<proteinExistence type="predicted"/>
<dbReference type="EMBL" id="QZWG01000002">
    <property type="protein sequence ID" value="RZC24068.1"/>
    <property type="molecule type" value="Genomic_DNA"/>
</dbReference>
<name>A0A445LLC7_GLYSO</name>
<gene>
    <name evidence="1" type="ORF">D0Y65_003390</name>
</gene>
<dbReference type="AlphaFoldDB" id="A0A445LLC7"/>
<keyword evidence="2" id="KW-1185">Reference proteome</keyword>
<dbReference type="Proteomes" id="UP000289340">
    <property type="component" value="Chromosome 2"/>
</dbReference>
<feature type="non-terminal residue" evidence="1">
    <location>
        <position position="1"/>
    </location>
</feature>
<evidence type="ECO:0000313" key="2">
    <source>
        <dbReference type="Proteomes" id="UP000289340"/>
    </source>
</evidence>
<reference evidence="1 2" key="1">
    <citation type="submission" date="2018-09" db="EMBL/GenBank/DDBJ databases">
        <title>A high-quality reference genome of wild soybean provides a powerful tool to mine soybean genomes.</title>
        <authorList>
            <person name="Xie M."/>
            <person name="Chung C.Y.L."/>
            <person name="Li M.-W."/>
            <person name="Wong F.-L."/>
            <person name="Chan T.-F."/>
            <person name="Lam H.-M."/>
        </authorList>
    </citation>
    <scope>NUCLEOTIDE SEQUENCE [LARGE SCALE GENOMIC DNA]</scope>
    <source>
        <strain evidence="2">cv. W05</strain>
        <tissue evidence="1">Hypocotyl of etiolated seedlings</tissue>
    </source>
</reference>
<evidence type="ECO:0000313" key="1">
    <source>
        <dbReference type="EMBL" id="RZC24068.1"/>
    </source>
</evidence>
<accession>A0A445LLC7</accession>
<protein>
    <submittedName>
        <fullName evidence="1">Uncharacterized protein</fullName>
    </submittedName>
</protein>
<comment type="caution">
    <text evidence="1">The sequence shown here is derived from an EMBL/GenBank/DDBJ whole genome shotgun (WGS) entry which is preliminary data.</text>
</comment>
<sequence length="187" mass="20533">EENAINIAEGSQVALPYNADFVGNLMNMMQMGTEDNAGNLANGSQDALPCTAGFMGNPMMNMGSEENVRNIAEGSQASMPYTTGFMGNLMNMMQMDNEDYAGSQVALPYPGFMKNSAMNMVSEENVGNITEESQVVLPYTDGFMENHIDMMNMSYDLEAGNQLIPQPNMMQPPFMPSDQLPYNFQPN</sequence>
<organism evidence="1 2">
    <name type="scientific">Glycine soja</name>
    <name type="common">Wild soybean</name>
    <dbReference type="NCBI Taxonomy" id="3848"/>
    <lineage>
        <taxon>Eukaryota</taxon>
        <taxon>Viridiplantae</taxon>
        <taxon>Streptophyta</taxon>
        <taxon>Embryophyta</taxon>
        <taxon>Tracheophyta</taxon>
        <taxon>Spermatophyta</taxon>
        <taxon>Magnoliopsida</taxon>
        <taxon>eudicotyledons</taxon>
        <taxon>Gunneridae</taxon>
        <taxon>Pentapetalae</taxon>
        <taxon>rosids</taxon>
        <taxon>fabids</taxon>
        <taxon>Fabales</taxon>
        <taxon>Fabaceae</taxon>
        <taxon>Papilionoideae</taxon>
        <taxon>50 kb inversion clade</taxon>
        <taxon>NPAAA clade</taxon>
        <taxon>indigoferoid/millettioid clade</taxon>
        <taxon>Phaseoleae</taxon>
        <taxon>Glycine</taxon>
        <taxon>Glycine subgen. Soja</taxon>
    </lineage>
</organism>